<dbReference type="Proteomes" id="UP000219167">
    <property type="component" value="Unassembled WGS sequence"/>
</dbReference>
<keyword evidence="1" id="KW-0812">Transmembrane</keyword>
<keyword evidence="1" id="KW-0472">Membrane</keyword>
<gene>
    <name evidence="2" type="ORF">SAMN05892877_101395</name>
</gene>
<evidence type="ECO:0000313" key="3">
    <source>
        <dbReference type="Proteomes" id="UP000219167"/>
    </source>
</evidence>
<reference evidence="2 3" key="1">
    <citation type="submission" date="2017-08" db="EMBL/GenBank/DDBJ databases">
        <authorList>
            <person name="de Groot N.N."/>
        </authorList>
    </citation>
    <scope>NUCLEOTIDE SEQUENCE [LARGE SCALE GENOMIC DNA]</scope>
    <source>
        <strain evidence="2 3">JC85</strain>
    </source>
</reference>
<protein>
    <submittedName>
        <fullName evidence="2">Uncharacterized protein</fullName>
    </submittedName>
</protein>
<dbReference type="EMBL" id="OBQD01000001">
    <property type="protein sequence ID" value="SOC35516.1"/>
    <property type="molecule type" value="Genomic_DNA"/>
</dbReference>
<accession>A0A285U4S3</accession>
<sequence>MSLVPLAGAATMFVVLPALAVLIAAMFVATMYAAVAADLRDARTERRIF</sequence>
<keyword evidence="1" id="KW-1133">Transmembrane helix</keyword>
<name>A0A285U4S3_9HYPH</name>
<evidence type="ECO:0000313" key="2">
    <source>
        <dbReference type="EMBL" id="SOC35516.1"/>
    </source>
</evidence>
<keyword evidence="3" id="KW-1185">Reference proteome</keyword>
<organism evidence="2 3">
    <name type="scientific">Rhizobium subbaraonis</name>
    <dbReference type="NCBI Taxonomy" id="908946"/>
    <lineage>
        <taxon>Bacteria</taxon>
        <taxon>Pseudomonadati</taxon>
        <taxon>Pseudomonadota</taxon>
        <taxon>Alphaproteobacteria</taxon>
        <taxon>Hyphomicrobiales</taxon>
        <taxon>Rhizobiaceae</taxon>
        <taxon>Rhizobium/Agrobacterium group</taxon>
        <taxon>Rhizobium</taxon>
    </lineage>
</organism>
<dbReference type="RefSeq" id="WP_176526621.1">
    <property type="nucleotide sequence ID" value="NZ_OBQD01000001.1"/>
</dbReference>
<evidence type="ECO:0000256" key="1">
    <source>
        <dbReference type="SAM" id="Phobius"/>
    </source>
</evidence>
<proteinExistence type="predicted"/>
<dbReference type="AlphaFoldDB" id="A0A285U4S3"/>
<feature type="transmembrane region" description="Helical" evidence="1">
    <location>
        <begin position="12"/>
        <end position="37"/>
    </location>
</feature>